<dbReference type="Proteomes" id="UP000197032">
    <property type="component" value="Unassembled WGS sequence"/>
</dbReference>
<evidence type="ECO:0000256" key="7">
    <source>
        <dbReference type="ARBA" id="ARBA00050038"/>
    </source>
</evidence>
<dbReference type="CDD" id="cd00462">
    <property type="entry name" value="PTH"/>
    <property type="match status" value="1"/>
</dbReference>
<evidence type="ECO:0000256" key="3">
    <source>
        <dbReference type="ARBA" id="ARBA00022801"/>
    </source>
</evidence>
<dbReference type="NCBIfam" id="TIGR00447">
    <property type="entry name" value="pth"/>
    <property type="match status" value="1"/>
</dbReference>
<feature type="site" description="Stabilizes the basic form of H active site to accept a proton" evidence="8">
    <location>
        <position position="91"/>
    </location>
</feature>
<feature type="site" description="Discriminates between blocked and unblocked aminoacyl-tRNA" evidence="8">
    <location>
        <position position="9"/>
    </location>
</feature>
<evidence type="ECO:0000256" key="2">
    <source>
        <dbReference type="ARBA" id="ARBA00022555"/>
    </source>
</evidence>
<comment type="caution">
    <text evidence="11">The sequence shown here is derived from an EMBL/GenBank/DDBJ whole genome shotgun (WGS) entry which is preliminary data.</text>
</comment>
<keyword evidence="4 8" id="KW-0694">RNA-binding</keyword>
<evidence type="ECO:0000313" key="11">
    <source>
        <dbReference type="EMBL" id="GAW91662.1"/>
    </source>
</evidence>
<reference evidence="12" key="1">
    <citation type="journal article" date="2017" name="Appl. Environ. Microbiol.">
        <title>Genomic analysis of Calderihabitans maritimus KKC1, a thermophilic hydrogenogenic carboxydotrophic bacterium isolated from marine sediment.</title>
        <authorList>
            <person name="Omae K."/>
            <person name="Yoneda Y."/>
            <person name="Fukuyama Y."/>
            <person name="Yoshida T."/>
            <person name="Sako Y."/>
        </authorList>
    </citation>
    <scope>NUCLEOTIDE SEQUENCE [LARGE SCALE GENOMIC DNA]</scope>
    <source>
        <strain evidence="12">KKC1</strain>
    </source>
</reference>
<organism evidence="11 12">
    <name type="scientific">Calderihabitans maritimus</name>
    <dbReference type="NCBI Taxonomy" id="1246530"/>
    <lineage>
        <taxon>Bacteria</taxon>
        <taxon>Bacillati</taxon>
        <taxon>Bacillota</taxon>
        <taxon>Clostridia</taxon>
        <taxon>Neomoorellales</taxon>
        <taxon>Calderihabitantaceae</taxon>
        <taxon>Calderihabitans</taxon>
    </lineage>
</organism>
<name>A0A1Z5HQ51_9FIRM</name>
<dbReference type="PANTHER" id="PTHR17224:SF1">
    <property type="entry name" value="PEPTIDYL-TRNA HYDROLASE"/>
    <property type="match status" value="1"/>
</dbReference>
<comment type="function">
    <text evidence="8">Catalyzes the release of premature peptidyl moieties from peptidyl-tRNA molecules trapped in stalled 50S ribosomal subunits, and thus maintains levels of free tRNAs and 50S ribosomes.</text>
</comment>
<dbReference type="EMBL" id="BDGJ01000023">
    <property type="protein sequence ID" value="GAW91662.1"/>
    <property type="molecule type" value="Genomic_DNA"/>
</dbReference>
<protein>
    <recommendedName>
        <fullName evidence="7 8">Peptidyl-tRNA hydrolase</fullName>
        <shortName evidence="8">Pth</shortName>
        <ecNumber evidence="1 8">3.1.1.29</ecNumber>
    </recommendedName>
</protein>
<sequence length="190" mass="20721">MKLIVGLGNPGVEYETTRHNVGFMVVDLLAEEIGAKIKQKKFNALVGEVFLGTEKVVLAKPQTFMNLSGEAVGPLVQAYCLEPSQVVVVYDDLDLEVGQLRIRGKGSAGGHKGMASVIRALGTDEIPRLRIGIGRPEDTKSVVDYVLSPFPEGEWSVMREVLPVAVEALKFLITEGDLEKAMSLYNHRKA</sequence>
<dbReference type="PROSITE" id="PS01195">
    <property type="entry name" value="PEPT_TRNA_HYDROL_1"/>
    <property type="match status" value="1"/>
</dbReference>
<comment type="similarity">
    <text evidence="5 8 10">Belongs to the PTH family.</text>
</comment>
<evidence type="ECO:0000256" key="5">
    <source>
        <dbReference type="ARBA" id="ARBA00038063"/>
    </source>
</evidence>
<dbReference type="GO" id="GO:0005737">
    <property type="term" value="C:cytoplasm"/>
    <property type="evidence" value="ECO:0007669"/>
    <property type="project" value="UniProtKB-SubCell"/>
</dbReference>
<comment type="subunit">
    <text evidence="8">Monomer.</text>
</comment>
<dbReference type="SUPFAM" id="SSF53178">
    <property type="entry name" value="Peptidyl-tRNA hydrolase-like"/>
    <property type="match status" value="1"/>
</dbReference>
<feature type="binding site" evidence="8">
    <location>
        <position position="64"/>
    </location>
    <ligand>
        <name>tRNA</name>
        <dbReference type="ChEBI" id="CHEBI:17843"/>
    </ligand>
</feature>
<evidence type="ECO:0000313" key="12">
    <source>
        <dbReference type="Proteomes" id="UP000197032"/>
    </source>
</evidence>
<comment type="subcellular location">
    <subcellularLocation>
        <location evidence="8">Cytoplasm</location>
    </subcellularLocation>
</comment>
<accession>A0A1Z5HQ51</accession>
<dbReference type="InterPro" id="IPR018171">
    <property type="entry name" value="Pept_tRNA_hydro_CS"/>
</dbReference>
<dbReference type="InterPro" id="IPR001328">
    <property type="entry name" value="Pept_tRNA_hydro"/>
</dbReference>
<gene>
    <name evidence="8" type="primary">pth</name>
    <name evidence="11" type="ORF">KKC1_08230</name>
</gene>
<comment type="caution">
    <text evidence="8">Lacks conserved residue(s) required for the propagation of feature annotation.</text>
</comment>
<feature type="binding site" evidence="8">
    <location>
        <position position="66"/>
    </location>
    <ligand>
        <name>tRNA</name>
        <dbReference type="ChEBI" id="CHEBI:17843"/>
    </ligand>
</feature>
<evidence type="ECO:0000256" key="10">
    <source>
        <dbReference type="RuleBase" id="RU004320"/>
    </source>
</evidence>
<keyword evidence="12" id="KW-1185">Reference proteome</keyword>
<dbReference type="GO" id="GO:0072344">
    <property type="term" value="P:rescue of stalled ribosome"/>
    <property type="evidence" value="ECO:0007669"/>
    <property type="project" value="UniProtKB-UniRule"/>
</dbReference>
<dbReference type="InterPro" id="IPR036416">
    <property type="entry name" value="Pept_tRNA_hydro_sf"/>
</dbReference>
<feature type="active site" description="Proton acceptor" evidence="8">
    <location>
        <position position="19"/>
    </location>
</feature>
<dbReference type="Gene3D" id="3.40.50.1470">
    <property type="entry name" value="Peptidyl-tRNA hydrolase"/>
    <property type="match status" value="1"/>
</dbReference>
<dbReference type="OrthoDB" id="9800507at2"/>
<keyword evidence="8" id="KW-0963">Cytoplasm</keyword>
<proteinExistence type="inferred from homology"/>
<dbReference type="FunFam" id="3.40.50.1470:FF:000001">
    <property type="entry name" value="Peptidyl-tRNA hydrolase"/>
    <property type="match status" value="1"/>
</dbReference>
<evidence type="ECO:0000256" key="8">
    <source>
        <dbReference type="HAMAP-Rule" id="MF_00083"/>
    </source>
</evidence>
<evidence type="ECO:0000256" key="6">
    <source>
        <dbReference type="ARBA" id="ARBA00048707"/>
    </source>
</evidence>
<dbReference type="AlphaFoldDB" id="A0A1Z5HQ51"/>
<feature type="binding site" evidence="8">
    <location>
        <position position="14"/>
    </location>
    <ligand>
        <name>tRNA</name>
        <dbReference type="ChEBI" id="CHEBI:17843"/>
    </ligand>
</feature>
<comment type="function">
    <text evidence="8">Hydrolyzes ribosome-free peptidyl-tRNAs (with 1 or more amino acids incorporated), which drop off the ribosome during protein synthesis, or as a result of ribosome stalling.</text>
</comment>
<dbReference type="Pfam" id="PF01195">
    <property type="entry name" value="Pept_tRNA_hydro"/>
    <property type="match status" value="1"/>
</dbReference>
<evidence type="ECO:0000256" key="1">
    <source>
        <dbReference type="ARBA" id="ARBA00013260"/>
    </source>
</evidence>
<dbReference type="GO" id="GO:0000049">
    <property type="term" value="F:tRNA binding"/>
    <property type="evidence" value="ECO:0007669"/>
    <property type="project" value="UniProtKB-UniRule"/>
</dbReference>
<comment type="catalytic activity">
    <reaction evidence="6 8 9">
        <text>an N-acyl-L-alpha-aminoacyl-tRNA + H2O = an N-acyl-L-amino acid + a tRNA + H(+)</text>
        <dbReference type="Rhea" id="RHEA:54448"/>
        <dbReference type="Rhea" id="RHEA-COMP:10123"/>
        <dbReference type="Rhea" id="RHEA-COMP:13883"/>
        <dbReference type="ChEBI" id="CHEBI:15377"/>
        <dbReference type="ChEBI" id="CHEBI:15378"/>
        <dbReference type="ChEBI" id="CHEBI:59874"/>
        <dbReference type="ChEBI" id="CHEBI:78442"/>
        <dbReference type="ChEBI" id="CHEBI:138191"/>
        <dbReference type="EC" id="3.1.1.29"/>
    </reaction>
</comment>
<dbReference type="HAMAP" id="MF_00083">
    <property type="entry name" value="Pept_tRNA_hydro_bact"/>
    <property type="match status" value="1"/>
</dbReference>
<evidence type="ECO:0000256" key="9">
    <source>
        <dbReference type="RuleBase" id="RU000673"/>
    </source>
</evidence>
<dbReference type="PANTHER" id="PTHR17224">
    <property type="entry name" value="PEPTIDYL-TRNA HYDROLASE"/>
    <property type="match status" value="1"/>
</dbReference>
<dbReference type="GO" id="GO:0004045">
    <property type="term" value="F:peptidyl-tRNA hydrolase activity"/>
    <property type="evidence" value="ECO:0007669"/>
    <property type="project" value="UniProtKB-UniRule"/>
</dbReference>
<dbReference type="RefSeq" id="WP_088553161.1">
    <property type="nucleotide sequence ID" value="NZ_BDGJ01000023.1"/>
</dbReference>
<keyword evidence="3 8" id="KW-0378">Hydrolase</keyword>
<evidence type="ECO:0000256" key="4">
    <source>
        <dbReference type="ARBA" id="ARBA00022884"/>
    </source>
</evidence>
<keyword evidence="2 8" id="KW-0820">tRNA-binding</keyword>
<dbReference type="EC" id="3.1.1.29" evidence="1 8"/>
<dbReference type="GO" id="GO:0006515">
    <property type="term" value="P:protein quality control for misfolded or incompletely synthesized proteins"/>
    <property type="evidence" value="ECO:0007669"/>
    <property type="project" value="UniProtKB-UniRule"/>
</dbReference>